<protein>
    <submittedName>
        <fullName evidence="1">Uncharacterized protein</fullName>
    </submittedName>
</protein>
<reference evidence="1 2" key="1">
    <citation type="journal article" date="2022" name="Genome Biol. Evol.">
        <title>The Spruce Budworm Genome: Reconstructing the Evolutionary History of Antifreeze Proteins.</title>
        <authorList>
            <person name="Beliveau C."/>
            <person name="Gagne P."/>
            <person name="Picq S."/>
            <person name="Vernygora O."/>
            <person name="Keeling C.I."/>
            <person name="Pinkney K."/>
            <person name="Doucet D."/>
            <person name="Wen F."/>
            <person name="Johnston J.S."/>
            <person name="Maaroufi H."/>
            <person name="Boyle B."/>
            <person name="Laroche J."/>
            <person name="Dewar K."/>
            <person name="Juretic N."/>
            <person name="Blackburn G."/>
            <person name="Nisole A."/>
            <person name="Brunet B."/>
            <person name="Brandao M."/>
            <person name="Lumley L."/>
            <person name="Duan J."/>
            <person name="Quan G."/>
            <person name="Lucarotti C.J."/>
            <person name="Roe A.D."/>
            <person name="Sperling F.A.H."/>
            <person name="Levesque R.C."/>
            <person name="Cusson M."/>
        </authorList>
    </citation>
    <scope>NUCLEOTIDE SEQUENCE [LARGE SCALE GENOMIC DNA]</scope>
    <source>
        <strain evidence="1">Glfc:IPQL:Cfum</strain>
    </source>
</reference>
<accession>A0ACC0K6K6</accession>
<proteinExistence type="predicted"/>
<evidence type="ECO:0000313" key="2">
    <source>
        <dbReference type="Proteomes" id="UP001064048"/>
    </source>
</evidence>
<evidence type="ECO:0000313" key="1">
    <source>
        <dbReference type="EMBL" id="KAI8432043.1"/>
    </source>
</evidence>
<name>A0ACC0K6K6_CHOFU</name>
<keyword evidence="2" id="KW-1185">Reference proteome</keyword>
<sequence length="137" mass="15678">MSEERAASLFRGNVARLRLFCTPPPSPYAETESSMTPQTFPQHYQVLDELESLFPTPSHPIIRRTPKCRRQLNFTHITIRKNIKKKRELPKKVAQEQKQPTAELSTTDTACMEQVDAVCKEQVPSNSEPNVLKIKLC</sequence>
<gene>
    <name evidence="1" type="ORF">MSG28_004562</name>
</gene>
<dbReference type="EMBL" id="CM046107">
    <property type="protein sequence ID" value="KAI8432043.1"/>
    <property type="molecule type" value="Genomic_DNA"/>
</dbReference>
<dbReference type="Proteomes" id="UP001064048">
    <property type="component" value="Chromosome 7"/>
</dbReference>
<organism evidence="1 2">
    <name type="scientific">Choristoneura fumiferana</name>
    <name type="common">Spruce budworm moth</name>
    <name type="synonym">Archips fumiferana</name>
    <dbReference type="NCBI Taxonomy" id="7141"/>
    <lineage>
        <taxon>Eukaryota</taxon>
        <taxon>Metazoa</taxon>
        <taxon>Ecdysozoa</taxon>
        <taxon>Arthropoda</taxon>
        <taxon>Hexapoda</taxon>
        <taxon>Insecta</taxon>
        <taxon>Pterygota</taxon>
        <taxon>Neoptera</taxon>
        <taxon>Endopterygota</taxon>
        <taxon>Lepidoptera</taxon>
        <taxon>Glossata</taxon>
        <taxon>Ditrysia</taxon>
        <taxon>Tortricoidea</taxon>
        <taxon>Tortricidae</taxon>
        <taxon>Tortricinae</taxon>
        <taxon>Choristoneura</taxon>
    </lineage>
</organism>
<comment type="caution">
    <text evidence="1">The sequence shown here is derived from an EMBL/GenBank/DDBJ whole genome shotgun (WGS) entry which is preliminary data.</text>
</comment>